<feature type="transmembrane region" description="Helical" evidence="4">
    <location>
        <begin position="53"/>
        <end position="75"/>
    </location>
</feature>
<dbReference type="InterPro" id="IPR036034">
    <property type="entry name" value="PDZ_sf"/>
</dbReference>
<evidence type="ECO:0000256" key="1">
    <source>
        <dbReference type="ARBA" id="ARBA00022670"/>
    </source>
</evidence>
<accession>A0A6J4ISU9</accession>
<evidence type="ECO:0000256" key="4">
    <source>
        <dbReference type="SAM" id="Phobius"/>
    </source>
</evidence>
<dbReference type="GO" id="GO:0004252">
    <property type="term" value="F:serine-type endopeptidase activity"/>
    <property type="evidence" value="ECO:0007669"/>
    <property type="project" value="InterPro"/>
</dbReference>
<dbReference type="CDD" id="cd06779">
    <property type="entry name" value="cpPDZ_Deg_HtrA-like"/>
    <property type="match status" value="1"/>
</dbReference>
<evidence type="ECO:0000259" key="5">
    <source>
        <dbReference type="PROSITE" id="PS50106"/>
    </source>
</evidence>
<dbReference type="SUPFAM" id="SSF50156">
    <property type="entry name" value="PDZ domain-like"/>
    <property type="match status" value="1"/>
</dbReference>
<dbReference type="PANTHER" id="PTHR43343:SF3">
    <property type="entry name" value="PROTEASE DO-LIKE 8, CHLOROPLASTIC"/>
    <property type="match status" value="1"/>
</dbReference>
<dbReference type="Pfam" id="PF13180">
    <property type="entry name" value="PDZ_2"/>
    <property type="match status" value="1"/>
</dbReference>
<dbReference type="Pfam" id="PF13365">
    <property type="entry name" value="Trypsin_2"/>
    <property type="match status" value="1"/>
</dbReference>
<evidence type="ECO:0000313" key="6">
    <source>
        <dbReference type="EMBL" id="CAA9258584.1"/>
    </source>
</evidence>
<protein>
    <recommendedName>
        <fullName evidence="5">PDZ domain-containing protein</fullName>
    </recommendedName>
</protein>
<feature type="compositionally biased region" description="Basic and acidic residues" evidence="3">
    <location>
        <begin position="19"/>
        <end position="29"/>
    </location>
</feature>
<feature type="region of interest" description="Disordered" evidence="3">
    <location>
        <begin position="1"/>
        <end position="51"/>
    </location>
</feature>
<sequence length="402" mass="41169">MAFDDDGRDDEPPSPLLPPDDRLWRHPSERVTTAAAGAPPRPSSSARSEPRPVLTALAASTLTAVLGVVLIAMVGPGPLRTDHTIVEREARLVPMSATDGGPDVAGLTEALRASVAQLKVVGTNAVTYGSGVIIRSDGTMLTSHRLVADARVLEVVMHDGRRVGARLVGSDEETDVAVFDLEGDGFDAAVVGSSAVLKVGQPVITMGTPTLANNGPVVSVGVINALGQTVAAGATRLLDMIQTAPIAAGCAGGAVLDASGSLVGIAARNIATDAGMVGYATPIDVAELVAGQLLTDGKVHRVWLGIDGEDMPARAAREAGVEGGAVVRAVQPGSPAERSGIVPTDMIVGFNGRPVASISALKVALRRLEPNDRVELDVVRDGQRVTVRTSLAVRPAAQPPQS</sequence>
<dbReference type="InterPro" id="IPR009003">
    <property type="entry name" value="Peptidase_S1_PA"/>
</dbReference>
<keyword evidence="4" id="KW-1133">Transmembrane helix</keyword>
<dbReference type="SUPFAM" id="SSF50494">
    <property type="entry name" value="Trypsin-like serine proteases"/>
    <property type="match status" value="1"/>
</dbReference>
<dbReference type="InterPro" id="IPR051201">
    <property type="entry name" value="Chloro_Bact_Ser_Proteases"/>
</dbReference>
<keyword evidence="1" id="KW-0645">Protease</keyword>
<keyword evidence="2" id="KW-0378">Hydrolase</keyword>
<dbReference type="AlphaFoldDB" id="A0A6J4ISU9"/>
<dbReference type="Gene3D" id="2.30.42.10">
    <property type="match status" value="1"/>
</dbReference>
<feature type="domain" description="PDZ" evidence="5">
    <location>
        <begin position="288"/>
        <end position="382"/>
    </location>
</feature>
<dbReference type="PANTHER" id="PTHR43343">
    <property type="entry name" value="PEPTIDASE S12"/>
    <property type="match status" value="1"/>
</dbReference>
<dbReference type="SMART" id="SM00228">
    <property type="entry name" value="PDZ"/>
    <property type="match status" value="1"/>
</dbReference>
<dbReference type="EMBL" id="CADCTF010000126">
    <property type="protein sequence ID" value="CAA9258584.1"/>
    <property type="molecule type" value="Genomic_DNA"/>
</dbReference>
<reference evidence="6" key="1">
    <citation type="submission" date="2020-02" db="EMBL/GenBank/DDBJ databases">
        <authorList>
            <person name="Meier V. D."/>
        </authorList>
    </citation>
    <scope>NUCLEOTIDE SEQUENCE</scope>
    <source>
        <strain evidence="6">AVDCRST_MAG50</strain>
    </source>
</reference>
<dbReference type="Gene3D" id="2.40.10.120">
    <property type="match status" value="1"/>
</dbReference>
<evidence type="ECO:0000256" key="3">
    <source>
        <dbReference type="SAM" id="MobiDB-lite"/>
    </source>
</evidence>
<keyword evidence="4" id="KW-0472">Membrane</keyword>
<dbReference type="InterPro" id="IPR001940">
    <property type="entry name" value="Peptidase_S1C"/>
</dbReference>
<name>A0A6J4ISU9_9ACTN</name>
<keyword evidence="4" id="KW-0812">Transmembrane</keyword>
<feature type="compositionally biased region" description="Low complexity" evidence="3">
    <location>
        <begin position="34"/>
        <end position="51"/>
    </location>
</feature>
<organism evidence="6">
    <name type="scientific">uncultured Acidimicrobiales bacterium</name>
    <dbReference type="NCBI Taxonomy" id="310071"/>
    <lineage>
        <taxon>Bacteria</taxon>
        <taxon>Bacillati</taxon>
        <taxon>Actinomycetota</taxon>
        <taxon>Acidimicrobiia</taxon>
        <taxon>Acidimicrobiales</taxon>
        <taxon>environmental samples</taxon>
    </lineage>
</organism>
<evidence type="ECO:0000256" key="2">
    <source>
        <dbReference type="ARBA" id="ARBA00022801"/>
    </source>
</evidence>
<proteinExistence type="predicted"/>
<dbReference type="PRINTS" id="PR00834">
    <property type="entry name" value="PROTEASES2C"/>
</dbReference>
<dbReference type="PROSITE" id="PS50106">
    <property type="entry name" value="PDZ"/>
    <property type="match status" value="1"/>
</dbReference>
<gene>
    <name evidence="6" type="ORF">AVDCRST_MAG50-2749</name>
</gene>
<dbReference type="InterPro" id="IPR001478">
    <property type="entry name" value="PDZ"/>
</dbReference>
<dbReference type="GO" id="GO:0006508">
    <property type="term" value="P:proteolysis"/>
    <property type="evidence" value="ECO:0007669"/>
    <property type="project" value="UniProtKB-KW"/>
</dbReference>